<dbReference type="SUPFAM" id="SSF82714">
    <property type="entry name" value="Multidrug efflux transporter AcrB TolC docking domain, DN and DC subdomains"/>
    <property type="match status" value="2"/>
</dbReference>
<dbReference type="SUPFAM" id="SSF82866">
    <property type="entry name" value="Multidrug efflux transporter AcrB transmembrane domain"/>
    <property type="match status" value="2"/>
</dbReference>
<dbReference type="EMBL" id="JBHUFZ010000015">
    <property type="protein sequence ID" value="MFD1889768.1"/>
    <property type="molecule type" value="Genomic_DNA"/>
</dbReference>
<dbReference type="RefSeq" id="WP_343873383.1">
    <property type="nucleotide sequence ID" value="NZ_BAAAIX010000016.1"/>
</dbReference>
<dbReference type="Pfam" id="PF00873">
    <property type="entry name" value="ACR_tran"/>
    <property type="match status" value="1"/>
</dbReference>
<keyword evidence="2" id="KW-0472">Membrane</keyword>
<feature type="transmembrane region" description="Helical" evidence="2">
    <location>
        <begin position="359"/>
        <end position="378"/>
    </location>
</feature>
<gene>
    <name evidence="3" type="ORF">ACFSCS_06130</name>
</gene>
<feature type="region of interest" description="Disordered" evidence="1">
    <location>
        <begin position="251"/>
        <end position="275"/>
    </location>
</feature>
<feature type="transmembrane region" description="Helical" evidence="2">
    <location>
        <begin position="553"/>
        <end position="577"/>
    </location>
</feature>
<feature type="transmembrane region" description="Helical" evidence="2">
    <location>
        <begin position="1014"/>
        <end position="1038"/>
    </location>
</feature>
<feature type="transmembrane region" description="Helical" evidence="2">
    <location>
        <begin position="934"/>
        <end position="955"/>
    </location>
</feature>
<dbReference type="Gene3D" id="3.30.70.1320">
    <property type="entry name" value="Multidrug efflux transporter AcrB pore domain like"/>
    <property type="match status" value="1"/>
</dbReference>
<evidence type="ECO:0000256" key="1">
    <source>
        <dbReference type="SAM" id="MobiDB-lite"/>
    </source>
</evidence>
<evidence type="ECO:0000313" key="4">
    <source>
        <dbReference type="Proteomes" id="UP001597326"/>
    </source>
</evidence>
<accession>A0ABW4RTV5</accession>
<feature type="transmembrane region" description="Helical" evidence="2">
    <location>
        <begin position="908"/>
        <end position="928"/>
    </location>
</feature>
<keyword evidence="2" id="KW-0812">Transmembrane</keyword>
<keyword evidence="4" id="KW-1185">Reference proteome</keyword>
<dbReference type="PRINTS" id="PR00702">
    <property type="entry name" value="ACRIFLAVINRP"/>
</dbReference>
<feature type="transmembrane region" description="Helical" evidence="2">
    <location>
        <begin position="882"/>
        <end position="901"/>
    </location>
</feature>
<dbReference type="Gene3D" id="3.30.2090.10">
    <property type="entry name" value="Multidrug efflux transporter AcrB TolC docking domain, DN and DC subdomains"/>
    <property type="match status" value="2"/>
</dbReference>
<feature type="region of interest" description="Disordered" evidence="1">
    <location>
        <begin position="1089"/>
        <end position="1116"/>
    </location>
</feature>
<dbReference type="PANTHER" id="PTHR32063">
    <property type="match status" value="1"/>
</dbReference>
<feature type="transmembrane region" description="Helical" evidence="2">
    <location>
        <begin position="385"/>
        <end position="405"/>
    </location>
</feature>
<dbReference type="InterPro" id="IPR027463">
    <property type="entry name" value="AcrB_DN_DC_subdom"/>
</dbReference>
<dbReference type="Gene3D" id="1.20.1640.10">
    <property type="entry name" value="Multidrug efflux transporter AcrB transmembrane domain"/>
    <property type="match status" value="2"/>
</dbReference>
<comment type="caution">
    <text evidence="3">The sequence shown here is derived from an EMBL/GenBank/DDBJ whole genome shotgun (WGS) entry which is preliminary data.</text>
</comment>
<evidence type="ECO:0000256" key="2">
    <source>
        <dbReference type="SAM" id="Phobius"/>
    </source>
</evidence>
<feature type="transmembrane region" description="Helical" evidence="2">
    <location>
        <begin position="456"/>
        <end position="476"/>
    </location>
</feature>
<name>A0ABW4RTV5_9ACTN</name>
<organism evidence="3 4">
    <name type="scientific">Luteococcus peritonei</name>
    <dbReference type="NCBI Taxonomy" id="88874"/>
    <lineage>
        <taxon>Bacteria</taxon>
        <taxon>Bacillati</taxon>
        <taxon>Actinomycetota</taxon>
        <taxon>Actinomycetes</taxon>
        <taxon>Propionibacteriales</taxon>
        <taxon>Propionibacteriaceae</taxon>
        <taxon>Luteococcus</taxon>
    </lineage>
</organism>
<proteinExistence type="predicted"/>
<dbReference type="PANTHER" id="PTHR32063:SF0">
    <property type="entry name" value="SWARMING MOTILITY PROTEIN SWRC"/>
    <property type="match status" value="1"/>
</dbReference>
<keyword evidence="2" id="KW-1133">Transmembrane helix</keyword>
<feature type="transmembrane region" description="Helical" evidence="2">
    <location>
        <begin position="987"/>
        <end position="1008"/>
    </location>
</feature>
<sequence>MDGLARVSMRNRALIALITVFVTIFGGLTATGLKQELIPSLQLPSAFIMTSYPGASPQVVEERVTTPIEQAVLSMQGLEGYSSTSTTGSSTVTVNVKYGSDMAQVQQQLQASISRIKAMLPEEADSQVFTGSFDDMPVQMLSVSDGGSPEQLAQRLQAIAVPALEKIEGVRQVQLSGAREQQVLVTVDEKKLTAAGLTLPQVAQAIQSAGGLVSGGSLVDGNKDLAVTVGQRFTSADQVARLALVPQGGAQQASQSQAGQAQAGPSQAGQAQTAAPMPVRLDQVATVKQTTAPATSISRTNGRPSLSLAITKTPDRSTVEVSHAVTAALPGIADQLGGQPSFTTVFDQAPFITQSIHDLLVEGGLGLLMAIVVILLFLRSLRSTLVTAVSIPVSVLLTLIGLRLAGFSLNILTLGAMTIAIGRVVDDSIVVVENIKRHLSYGENKLTAILTAVKEVATAITAATITTVAVFVPIGMVSGQTGELFRPFAFTVVMAMMSSLLVALTIVPVLSYWFLPSQEDPTVDRAAVEAAAHEQERSGWLQRSYLPALRWSLAHPVVSLLVALALLAATVGLSGLLKTDFLGSAGMNTLTVTQQYPPAISLAEKGKRAQRVEKALVDTEGVETVQATIGGSGIEAMFGGGSADSASFSLTTDKDADQTALADRVRDNLEAFQSDGEITVSAAQGMGSSDVTVVVTAPDTASLTKASQQLVERLKQVPEATNVTSSLAAEQPQVQVTVDEAKAAGYGVSDQALGQLVRGVLSPATVGKVETMNGGTIDLVLSAGSVPQGIAQLKAMPVLRLPTGQNVTLADVATVKQTTVATEVDHTDGQRSVTISLTPTGDNLSAVTSEVRTALDETVLPDGASASLGGVAEEQGDAFKQLGLALLAAIAIVYVVMVATFKSLVQPLLLTISIPFAAVGALAALLVTNTPLGVPAMIGLLMLVGIVVTNAIVLIDLVNHYRDQGESVDVALEDGARQRLRPIMMTAVATVFALVPMALGLSGGGVFISKPLAIVVIGGLVSSTLLTLLLVPVLYHLVEGRKERRRLGRETAVAVPSGATAVAPSSQQQVGRAAALGARAAVEARRSVIASSPGRAEDSEQAEPEERVVPRRGIAN</sequence>
<reference evidence="4" key="1">
    <citation type="journal article" date="2019" name="Int. J. Syst. Evol. Microbiol.">
        <title>The Global Catalogue of Microorganisms (GCM) 10K type strain sequencing project: providing services to taxonomists for standard genome sequencing and annotation.</title>
        <authorList>
            <consortium name="The Broad Institute Genomics Platform"/>
            <consortium name="The Broad Institute Genome Sequencing Center for Infectious Disease"/>
            <person name="Wu L."/>
            <person name="Ma J."/>
        </authorList>
    </citation>
    <scope>NUCLEOTIDE SEQUENCE [LARGE SCALE GENOMIC DNA]</scope>
    <source>
        <strain evidence="4">CAIM 431</strain>
    </source>
</reference>
<protein>
    <submittedName>
        <fullName evidence="3">Efflux RND transporter permease subunit</fullName>
    </submittedName>
</protein>
<evidence type="ECO:0000313" key="3">
    <source>
        <dbReference type="EMBL" id="MFD1889768.1"/>
    </source>
</evidence>
<dbReference type="Gene3D" id="3.30.70.1440">
    <property type="entry name" value="Multidrug efflux transporter AcrB pore domain"/>
    <property type="match status" value="1"/>
</dbReference>
<dbReference type="InterPro" id="IPR001036">
    <property type="entry name" value="Acrflvin-R"/>
</dbReference>
<dbReference type="Gene3D" id="3.30.70.1430">
    <property type="entry name" value="Multidrug efflux transporter AcrB pore domain"/>
    <property type="match status" value="2"/>
</dbReference>
<feature type="transmembrane region" description="Helical" evidence="2">
    <location>
        <begin position="411"/>
        <end position="435"/>
    </location>
</feature>
<dbReference type="Proteomes" id="UP001597326">
    <property type="component" value="Unassembled WGS sequence"/>
</dbReference>
<dbReference type="SUPFAM" id="SSF82693">
    <property type="entry name" value="Multidrug efflux transporter AcrB pore domain, PN1, PN2, PC1 and PC2 subdomains"/>
    <property type="match status" value="2"/>
</dbReference>
<feature type="transmembrane region" description="Helical" evidence="2">
    <location>
        <begin position="488"/>
        <end position="515"/>
    </location>
</feature>